<organism evidence="1 2">
    <name type="scientific">Pochonia chlamydosporia 170</name>
    <dbReference type="NCBI Taxonomy" id="1380566"/>
    <lineage>
        <taxon>Eukaryota</taxon>
        <taxon>Fungi</taxon>
        <taxon>Dikarya</taxon>
        <taxon>Ascomycota</taxon>
        <taxon>Pezizomycotina</taxon>
        <taxon>Sordariomycetes</taxon>
        <taxon>Hypocreomycetidae</taxon>
        <taxon>Hypocreales</taxon>
        <taxon>Clavicipitaceae</taxon>
        <taxon>Pochonia</taxon>
    </lineage>
</organism>
<comment type="caution">
    <text evidence="1">The sequence shown here is derived from an EMBL/GenBank/DDBJ whole genome shotgun (WGS) entry which is preliminary data.</text>
</comment>
<reference evidence="1 2" key="1">
    <citation type="journal article" date="2016" name="PLoS Pathog.">
        <title>Biosynthesis of antibiotic leucinostatins in bio-control fungus Purpureocillium lilacinum and their inhibition on phytophthora revealed by genome mining.</title>
        <authorList>
            <person name="Wang G."/>
            <person name="Liu Z."/>
            <person name="Lin R."/>
            <person name="Li E."/>
            <person name="Mao Z."/>
            <person name="Ling J."/>
            <person name="Yang Y."/>
            <person name="Yin W.B."/>
            <person name="Xie B."/>
        </authorList>
    </citation>
    <scope>NUCLEOTIDE SEQUENCE [LARGE SCALE GENOMIC DNA]</scope>
    <source>
        <strain evidence="1">170</strain>
    </source>
</reference>
<dbReference type="KEGG" id="pchm:VFPPC_09526"/>
<dbReference type="Proteomes" id="UP000078397">
    <property type="component" value="Unassembled WGS sequence"/>
</dbReference>
<proteinExistence type="predicted"/>
<dbReference type="GeneID" id="28852041"/>
<accession>A0A179F8H8</accession>
<protein>
    <submittedName>
        <fullName evidence="1">Uncharacterized protein</fullName>
    </submittedName>
</protein>
<sequence>MDDEDGGILNIELSDDEVDVVKKKADRTGQTEEDFQAVKRDYRVRVENGEIHKHITLPLQPGTNKMRTQELIHAVEELYFFQRYQEGVDLIKRAFENGGADALDNDSRQLLESYEKRCQQRIAGSTATKKG</sequence>
<dbReference type="RefSeq" id="XP_018139432.1">
    <property type="nucleotide sequence ID" value="XM_018288047.1"/>
</dbReference>
<keyword evidence="2" id="KW-1185">Reference proteome</keyword>
<dbReference type="AlphaFoldDB" id="A0A179F8H8"/>
<name>A0A179F8H8_METCM</name>
<evidence type="ECO:0000313" key="1">
    <source>
        <dbReference type="EMBL" id="OAQ61728.1"/>
    </source>
</evidence>
<evidence type="ECO:0000313" key="2">
    <source>
        <dbReference type="Proteomes" id="UP000078397"/>
    </source>
</evidence>
<dbReference type="EMBL" id="LSBJ02000007">
    <property type="protein sequence ID" value="OAQ61728.1"/>
    <property type="molecule type" value="Genomic_DNA"/>
</dbReference>
<dbReference type="OrthoDB" id="3938544at2759"/>
<gene>
    <name evidence="1" type="ORF">VFPPC_09526</name>
</gene>